<keyword evidence="1" id="KW-1003">Cell membrane</keyword>
<feature type="domain" description="Lipopolysaccharide assembly protein A" evidence="6">
    <location>
        <begin position="22"/>
        <end position="80"/>
    </location>
</feature>
<evidence type="ECO:0000256" key="1">
    <source>
        <dbReference type="ARBA" id="ARBA00022475"/>
    </source>
</evidence>
<proteinExistence type="predicted"/>
<dbReference type="InterPro" id="IPR010445">
    <property type="entry name" value="LapA_dom"/>
</dbReference>
<evidence type="ECO:0000313" key="8">
    <source>
        <dbReference type="Proteomes" id="UP000463961"/>
    </source>
</evidence>
<evidence type="ECO:0000256" key="2">
    <source>
        <dbReference type="ARBA" id="ARBA00022692"/>
    </source>
</evidence>
<evidence type="ECO:0000256" key="3">
    <source>
        <dbReference type="ARBA" id="ARBA00022989"/>
    </source>
</evidence>
<dbReference type="OrthoDB" id="7066519at2"/>
<keyword evidence="2 5" id="KW-0812">Transmembrane</keyword>
<evidence type="ECO:0000256" key="4">
    <source>
        <dbReference type="ARBA" id="ARBA00023136"/>
    </source>
</evidence>
<organism evidence="7 8">
    <name type="scientific">Fluviibacter phosphoraccumulans</name>
    <dbReference type="NCBI Taxonomy" id="1751046"/>
    <lineage>
        <taxon>Bacteria</taxon>
        <taxon>Pseudomonadati</taxon>
        <taxon>Pseudomonadota</taxon>
        <taxon>Betaproteobacteria</taxon>
        <taxon>Rhodocyclales</taxon>
        <taxon>Fluviibacteraceae</taxon>
        <taxon>Fluviibacter</taxon>
    </lineage>
</organism>
<evidence type="ECO:0000256" key="5">
    <source>
        <dbReference type="SAM" id="Phobius"/>
    </source>
</evidence>
<dbReference type="AlphaFoldDB" id="A0A7R6QZA0"/>
<dbReference type="GO" id="GO:0005886">
    <property type="term" value="C:plasma membrane"/>
    <property type="evidence" value="ECO:0007669"/>
    <property type="project" value="InterPro"/>
</dbReference>
<evidence type="ECO:0000313" key="7">
    <source>
        <dbReference type="EMBL" id="BBU69986.1"/>
    </source>
</evidence>
<dbReference type="RefSeq" id="WP_162049376.1">
    <property type="nucleotide sequence ID" value="NZ_AP022345.1"/>
</dbReference>
<accession>A0A7R6QZA0</accession>
<protein>
    <recommendedName>
        <fullName evidence="6">Lipopolysaccharide assembly protein A domain-containing protein</fullName>
    </recommendedName>
</protein>
<dbReference type="Proteomes" id="UP000463961">
    <property type="component" value="Chromosome"/>
</dbReference>
<keyword evidence="4 5" id="KW-0472">Membrane</keyword>
<dbReference type="EMBL" id="AP022345">
    <property type="protein sequence ID" value="BBU69986.1"/>
    <property type="molecule type" value="Genomic_DNA"/>
</dbReference>
<reference evidence="8" key="1">
    <citation type="submission" date="2020-01" db="EMBL/GenBank/DDBJ databases">
        <title>Phosphoaccumulans saitamaens gen. nov., sp. nov., a polyphosphate accumulating bacterium isolated from surface river water.</title>
        <authorList>
            <person name="Watanabe K."/>
            <person name="Suda W."/>
        </authorList>
    </citation>
    <scope>NUCLEOTIDE SEQUENCE [LARGE SCALE GENOMIC DNA]</scope>
    <source>
        <strain evidence="8">ICHIAU1</strain>
    </source>
</reference>
<gene>
    <name evidence="7" type="ORF">ICHIAU1_22690</name>
</gene>
<name>A0A7R6QZA0_9RHOO</name>
<sequence length="99" mass="11015">MRVIAWFVRIVVFLFLLGFALENTEPVVINFFLGYFLEAPLVAVLLGVLLIGCLLGVLIMLPTLLRVRREATRLRREVARKAPINSVPGESEALAAPKL</sequence>
<keyword evidence="3 5" id="KW-1133">Transmembrane helix</keyword>
<dbReference type="Pfam" id="PF06305">
    <property type="entry name" value="LapA_dom"/>
    <property type="match status" value="1"/>
</dbReference>
<feature type="transmembrane region" description="Helical" evidence="5">
    <location>
        <begin position="42"/>
        <end position="65"/>
    </location>
</feature>
<keyword evidence="8" id="KW-1185">Reference proteome</keyword>
<evidence type="ECO:0000259" key="6">
    <source>
        <dbReference type="Pfam" id="PF06305"/>
    </source>
</evidence>